<dbReference type="EMBL" id="QUMS01000005">
    <property type="protein sequence ID" value="REG05363.1"/>
    <property type="molecule type" value="Genomic_DNA"/>
</dbReference>
<keyword evidence="1" id="KW-0808">Transferase</keyword>
<dbReference type="RefSeq" id="WP_116226032.1">
    <property type="nucleotide sequence ID" value="NZ_AP018437.1"/>
</dbReference>
<dbReference type="AlphaFoldDB" id="A0A3E0A461"/>
<dbReference type="Pfam" id="PF02302">
    <property type="entry name" value="PTS_IIB"/>
    <property type="match status" value="1"/>
</dbReference>
<evidence type="ECO:0000313" key="4">
    <source>
        <dbReference type="Proteomes" id="UP000256388"/>
    </source>
</evidence>
<accession>A0A3E0A461</accession>
<gene>
    <name evidence="3" type="ORF">DFR64_2763</name>
</gene>
<sequence length="115" mass="12699">MKKEWSKCRINVLAVCGSGIVTSGMLLVRLQEVFDEEGLLSSIDTTSPSGMERILESRRVDLIITVTPLTEMKGIVCPVIHGHALLSGIGEDDVIEEIRRVGHEVAEKLEKENNK</sequence>
<keyword evidence="4" id="KW-1185">Reference proteome</keyword>
<dbReference type="Gene3D" id="3.40.50.2300">
    <property type="match status" value="1"/>
</dbReference>
<evidence type="ECO:0000313" key="3">
    <source>
        <dbReference type="EMBL" id="REG05363.1"/>
    </source>
</evidence>
<dbReference type="Proteomes" id="UP000256388">
    <property type="component" value="Unassembled WGS sequence"/>
</dbReference>
<evidence type="ECO:0000256" key="1">
    <source>
        <dbReference type="ARBA" id="ARBA00022679"/>
    </source>
</evidence>
<dbReference type="GO" id="GO:0009401">
    <property type="term" value="P:phosphoenolpyruvate-dependent sugar phosphotransferase system"/>
    <property type="evidence" value="ECO:0007669"/>
    <property type="project" value="InterPro"/>
</dbReference>
<reference evidence="3 4" key="1">
    <citation type="submission" date="2018-08" db="EMBL/GenBank/DDBJ databases">
        <title>Genomic Encyclopedia of Type Strains, Phase IV (KMG-IV): sequencing the most valuable type-strain genomes for metagenomic binning, comparative biology and taxonomic classification.</title>
        <authorList>
            <person name="Goeker M."/>
        </authorList>
    </citation>
    <scope>NUCLEOTIDE SEQUENCE [LARGE SCALE GENOMIC DNA]</scope>
    <source>
        <strain evidence="3 4">DSM 23923</strain>
    </source>
</reference>
<dbReference type="PROSITE" id="PS51099">
    <property type="entry name" value="PTS_EIIB_TYPE_2"/>
    <property type="match status" value="1"/>
</dbReference>
<dbReference type="InterPro" id="IPR003501">
    <property type="entry name" value="PTS_EIIB_2/3"/>
</dbReference>
<name>A0A3E0A461_9CHLR</name>
<dbReference type="SUPFAM" id="SSF52794">
    <property type="entry name" value="PTS system IIB component-like"/>
    <property type="match status" value="1"/>
</dbReference>
<feature type="domain" description="PTS EIIB type-2" evidence="2">
    <location>
        <begin position="10"/>
        <end position="106"/>
    </location>
</feature>
<protein>
    <submittedName>
        <fullName evidence="3">PTS system galactitol-specific IIB component</fullName>
    </submittedName>
</protein>
<comment type="caution">
    <text evidence="3">The sequence shown here is derived from an EMBL/GenBank/DDBJ whole genome shotgun (WGS) entry which is preliminary data.</text>
</comment>
<proteinExistence type="predicted"/>
<dbReference type="InterPro" id="IPR013011">
    <property type="entry name" value="PTS_EIIB_2"/>
</dbReference>
<dbReference type="InterPro" id="IPR036095">
    <property type="entry name" value="PTS_EIIB-like_sf"/>
</dbReference>
<dbReference type="GO" id="GO:0008982">
    <property type="term" value="F:protein-N(PI)-phosphohistidine-sugar phosphotransferase activity"/>
    <property type="evidence" value="ECO:0007669"/>
    <property type="project" value="InterPro"/>
</dbReference>
<organism evidence="3 4">
    <name type="scientific">Pelolinea submarina</name>
    <dbReference type="NCBI Taxonomy" id="913107"/>
    <lineage>
        <taxon>Bacteria</taxon>
        <taxon>Bacillati</taxon>
        <taxon>Chloroflexota</taxon>
        <taxon>Anaerolineae</taxon>
        <taxon>Anaerolineales</taxon>
        <taxon>Anaerolineaceae</taxon>
        <taxon>Pelolinea</taxon>
    </lineage>
</organism>
<evidence type="ECO:0000259" key="2">
    <source>
        <dbReference type="PROSITE" id="PS51099"/>
    </source>
</evidence>